<keyword evidence="3 5" id="KW-0547">Nucleotide-binding</keyword>
<evidence type="ECO:0000313" key="9">
    <source>
        <dbReference type="Proteomes" id="UP001165341"/>
    </source>
</evidence>
<comment type="function">
    <text evidence="5">Guanylyltransferase that catalyzes the activation of phosphoenolpyruvate (PEP) as enolpyruvoyl-2-diphospho-5'-guanosine, via the condensation of PEP with GTP. It is involved in the biosynthesis of coenzyme F420, a hydride carrier cofactor.</text>
</comment>
<evidence type="ECO:0000259" key="7">
    <source>
        <dbReference type="Pfam" id="PF12804"/>
    </source>
</evidence>
<feature type="region of interest" description="Disordered" evidence="6">
    <location>
        <begin position="209"/>
        <end position="232"/>
    </location>
</feature>
<dbReference type="GO" id="GO:0052645">
    <property type="term" value="P:F420-0 metabolic process"/>
    <property type="evidence" value="ECO:0007669"/>
    <property type="project" value="UniProtKB-UniRule"/>
</dbReference>
<dbReference type="HAMAP" id="MF_02114">
    <property type="entry name" value="CofC"/>
    <property type="match status" value="1"/>
</dbReference>
<evidence type="ECO:0000256" key="3">
    <source>
        <dbReference type="ARBA" id="ARBA00022741"/>
    </source>
</evidence>
<evidence type="ECO:0000256" key="1">
    <source>
        <dbReference type="ARBA" id="ARBA00022679"/>
    </source>
</evidence>
<evidence type="ECO:0000256" key="2">
    <source>
        <dbReference type="ARBA" id="ARBA00022695"/>
    </source>
</evidence>
<feature type="domain" description="MobA-like NTP transferase" evidence="7">
    <location>
        <begin position="17"/>
        <end position="142"/>
    </location>
</feature>
<dbReference type="InterPro" id="IPR025877">
    <property type="entry name" value="MobA-like_NTP_Trfase"/>
</dbReference>
<name>A0AA41UFF9_9MICO</name>
<comment type="pathway">
    <text evidence="5">Cofactor biosynthesis; coenzyme F420 biosynthesis.</text>
</comment>
<keyword evidence="2 5" id="KW-0548">Nucleotidyltransferase</keyword>
<dbReference type="RefSeq" id="WP_243011750.1">
    <property type="nucleotide sequence ID" value="NZ_JALGAR010000002.1"/>
</dbReference>
<evidence type="ECO:0000256" key="4">
    <source>
        <dbReference type="ARBA" id="ARBA00023134"/>
    </source>
</evidence>
<dbReference type="Gene3D" id="3.90.550.10">
    <property type="entry name" value="Spore Coat Polysaccharide Biosynthesis Protein SpsA, Chain A"/>
    <property type="match status" value="1"/>
</dbReference>
<comment type="catalytic activity">
    <reaction evidence="5">
        <text>phosphoenolpyruvate + GTP + H(+) = enolpyruvoyl-2-diphospho-5'-guanosine + diphosphate</text>
        <dbReference type="Rhea" id="RHEA:30519"/>
        <dbReference type="ChEBI" id="CHEBI:15378"/>
        <dbReference type="ChEBI" id="CHEBI:33019"/>
        <dbReference type="ChEBI" id="CHEBI:37565"/>
        <dbReference type="ChEBI" id="CHEBI:58702"/>
        <dbReference type="ChEBI" id="CHEBI:143701"/>
        <dbReference type="EC" id="2.7.7.105"/>
    </reaction>
</comment>
<dbReference type="SUPFAM" id="SSF53448">
    <property type="entry name" value="Nucleotide-diphospho-sugar transferases"/>
    <property type="match status" value="1"/>
</dbReference>
<dbReference type="InterPro" id="IPR002835">
    <property type="entry name" value="CofC"/>
</dbReference>
<keyword evidence="9" id="KW-1185">Reference proteome</keyword>
<dbReference type="NCBIfam" id="TIGR03552">
    <property type="entry name" value="F420_cofC"/>
    <property type="match status" value="1"/>
</dbReference>
<dbReference type="Proteomes" id="UP001165341">
    <property type="component" value="Unassembled WGS sequence"/>
</dbReference>
<protein>
    <recommendedName>
        <fullName evidence="5">Phosphoenolpyruvate guanylyltransferase</fullName>
        <shortName evidence="5">PEP guanylyltransferase</shortName>
        <ecNumber evidence="5">2.7.7.105</ecNumber>
    </recommendedName>
</protein>
<dbReference type="PANTHER" id="PTHR40392:SF1">
    <property type="entry name" value="2-PHOSPHO-L-LACTATE GUANYLYLTRANSFERASE"/>
    <property type="match status" value="1"/>
</dbReference>
<keyword evidence="1 5" id="KW-0808">Transferase</keyword>
<sequence length="232" mass="23451">MSWVVVVPVKGNPGAKTRLGGPGQDRARLADAFALDTVAALAAAAPVLAVFVVTGDTVLGAQLARLGAHIVPEIRDQADALNAAIVVGLAAAAAEFPTAHRAVMTGDLPALTAADVERAFVLAAGHERSFVPDADGTGTTTLLALAGVPISPRFGPGSRAAHESAGHVPLALPARSGIRRDVDTPADLDRVERLGAGPHTSALFAAASAPRAVPHAVPDPVVTPSTDRPLEK</sequence>
<feature type="compositionally biased region" description="Low complexity" evidence="6">
    <location>
        <begin position="209"/>
        <end position="218"/>
    </location>
</feature>
<organism evidence="8 9">
    <name type="scientific">Cryobacterium zhongshanensis</name>
    <dbReference type="NCBI Taxonomy" id="2928153"/>
    <lineage>
        <taxon>Bacteria</taxon>
        <taxon>Bacillati</taxon>
        <taxon>Actinomycetota</taxon>
        <taxon>Actinomycetes</taxon>
        <taxon>Micrococcales</taxon>
        <taxon>Microbacteriaceae</taxon>
        <taxon>Cryobacterium</taxon>
    </lineage>
</organism>
<comment type="caution">
    <text evidence="8">The sequence shown here is derived from an EMBL/GenBank/DDBJ whole genome shotgun (WGS) entry which is preliminary data.</text>
</comment>
<gene>
    <name evidence="8" type="primary">cofC</name>
    <name evidence="5" type="synonym">fbiD</name>
    <name evidence="8" type="ORF">MQH31_08880</name>
</gene>
<feature type="binding site" evidence="5">
    <location>
        <position position="155"/>
    </location>
    <ligand>
        <name>phosphoenolpyruvate</name>
        <dbReference type="ChEBI" id="CHEBI:58702"/>
    </ligand>
</feature>
<evidence type="ECO:0000256" key="5">
    <source>
        <dbReference type="HAMAP-Rule" id="MF_02114"/>
    </source>
</evidence>
<dbReference type="AlphaFoldDB" id="A0AA41UFF9"/>
<evidence type="ECO:0000313" key="8">
    <source>
        <dbReference type="EMBL" id="MCI4657920.1"/>
    </source>
</evidence>
<dbReference type="Pfam" id="PF12804">
    <property type="entry name" value="NTP_transf_3"/>
    <property type="match status" value="1"/>
</dbReference>
<dbReference type="EC" id="2.7.7.105" evidence="5"/>
<dbReference type="PANTHER" id="PTHR40392">
    <property type="entry name" value="2-PHOSPHO-L-LACTATE GUANYLYLTRANSFERASE"/>
    <property type="match status" value="1"/>
</dbReference>
<proteinExistence type="inferred from homology"/>
<dbReference type="GO" id="GO:0005525">
    <property type="term" value="F:GTP binding"/>
    <property type="evidence" value="ECO:0007669"/>
    <property type="project" value="UniProtKB-KW"/>
</dbReference>
<comment type="similarity">
    <text evidence="5">Belongs to the CofC family.</text>
</comment>
<feature type="binding site" evidence="5">
    <location>
        <position position="158"/>
    </location>
    <ligand>
        <name>phosphoenolpyruvate</name>
        <dbReference type="ChEBI" id="CHEBI:58702"/>
    </ligand>
</feature>
<feature type="binding site" evidence="5">
    <location>
        <position position="139"/>
    </location>
    <ligand>
        <name>phosphoenolpyruvate</name>
        <dbReference type="ChEBI" id="CHEBI:58702"/>
    </ligand>
</feature>
<dbReference type="EMBL" id="JALGAR010000002">
    <property type="protein sequence ID" value="MCI4657920.1"/>
    <property type="molecule type" value="Genomic_DNA"/>
</dbReference>
<dbReference type="GO" id="GO:0043814">
    <property type="term" value="F:phospholactate guanylyltransferase activity"/>
    <property type="evidence" value="ECO:0007669"/>
    <property type="project" value="InterPro"/>
</dbReference>
<evidence type="ECO:0000256" key="6">
    <source>
        <dbReference type="SAM" id="MobiDB-lite"/>
    </source>
</evidence>
<keyword evidence="4 5" id="KW-0342">GTP-binding</keyword>
<reference evidence="8" key="1">
    <citation type="submission" date="2022-03" db="EMBL/GenBank/DDBJ databases">
        <title>Cryobacterium sp. nov. strain ZS14-85, isolated from Antarctic soil.</title>
        <authorList>
            <person name="Li J."/>
            <person name="Niu G."/>
        </authorList>
    </citation>
    <scope>NUCLEOTIDE SEQUENCE</scope>
    <source>
        <strain evidence="8">ZS14-85</strain>
    </source>
</reference>
<dbReference type="InterPro" id="IPR029044">
    <property type="entry name" value="Nucleotide-diphossugar_trans"/>
</dbReference>
<accession>A0AA41UFF9</accession>